<evidence type="ECO:0000256" key="18">
    <source>
        <dbReference type="ARBA" id="ARBA00048300"/>
    </source>
</evidence>
<keyword evidence="20" id="KW-0175">Coiled coil</keyword>
<dbReference type="GO" id="GO:0005739">
    <property type="term" value="C:mitochondrion"/>
    <property type="evidence" value="ECO:0007669"/>
    <property type="project" value="TreeGrafter"/>
</dbReference>
<organism evidence="24 25">
    <name type="scientific">Acipenser ruthenus</name>
    <name type="common">Sterlet sturgeon</name>
    <dbReference type="NCBI Taxonomy" id="7906"/>
    <lineage>
        <taxon>Eukaryota</taxon>
        <taxon>Metazoa</taxon>
        <taxon>Chordata</taxon>
        <taxon>Craniata</taxon>
        <taxon>Vertebrata</taxon>
        <taxon>Euteleostomi</taxon>
        <taxon>Actinopterygii</taxon>
        <taxon>Chondrostei</taxon>
        <taxon>Acipenseriformes</taxon>
        <taxon>Acipenseridae</taxon>
        <taxon>Acipenser</taxon>
    </lineage>
</organism>
<dbReference type="CDD" id="cd00673">
    <property type="entry name" value="AlaRS_core"/>
    <property type="match status" value="1"/>
</dbReference>
<evidence type="ECO:0000256" key="10">
    <source>
        <dbReference type="ARBA" id="ARBA00022824"/>
    </source>
</evidence>
<dbReference type="GO" id="GO:0002161">
    <property type="term" value="F:aminoacyl-tRNA deacylase activity"/>
    <property type="evidence" value="ECO:0007669"/>
    <property type="project" value="TreeGrafter"/>
</dbReference>
<evidence type="ECO:0000256" key="15">
    <source>
        <dbReference type="ARBA" id="ARBA00022989"/>
    </source>
</evidence>
<dbReference type="GO" id="GO:0006419">
    <property type="term" value="P:alanyl-tRNA aminoacylation"/>
    <property type="evidence" value="ECO:0007669"/>
    <property type="project" value="InterPro"/>
</dbReference>
<evidence type="ECO:0000256" key="1">
    <source>
        <dbReference type="ARBA" id="ARBA00004389"/>
    </source>
</evidence>
<dbReference type="Gene3D" id="2.40.30.130">
    <property type="match status" value="1"/>
</dbReference>
<evidence type="ECO:0000313" key="24">
    <source>
        <dbReference type="EMBL" id="RXM33656.1"/>
    </source>
</evidence>
<keyword evidence="15 22" id="KW-1133">Transmembrane helix</keyword>
<name>A0A444UEP8_ACIRT</name>
<dbReference type="InterPro" id="IPR009000">
    <property type="entry name" value="Transl_B-barrel_sf"/>
</dbReference>
<feature type="compositionally biased region" description="Low complexity" evidence="21">
    <location>
        <begin position="90"/>
        <end position="116"/>
    </location>
</feature>
<dbReference type="Gene3D" id="3.30.930.10">
    <property type="entry name" value="Bira Bifunctional Protein, Domain 2"/>
    <property type="match status" value="1"/>
</dbReference>
<evidence type="ECO:0000256" key="5">
    <source>
        <dbReference type="ARBA" id="ARBA00022555"/>
    </source>
</evidence>
<comment type="cofactor">
    <cofactor evidence="19">
        <name>Zn(2+)</name>
        <dbReference type="ChEBI" id="CHEBI:29105"/>
    </cofactor>
    <text evidence="19">Binds 1 zinc ion per subunit.</text>
</comment>
<dbReference type="InterPro" id="IPR018165">
    <property type="entry name" value="Ala-tRNA-synth_IIc_core"/>
</dbReference>
<dbReference type="InterPro" id="IPR023033">
    <property type="entry name" value="Ala_tRNA_ligase_euk/bac"/>
</dbReference>
<dbReference type="GO" id="GO:0004813">
    <property type="term" value="F:alanine-tRNA ligase activity"/>
    <property type="evidence" value="ECO:0007669"/>
    <property type="project" value="UniProtKB-UniRule"/>
</dbReference>
<evidence type="ECO:0000256" key="11">
    <source>
        <dbReference type="ARBA" id="ARBA00022833"/>
    </source>
</evidence>
<dbReference type="GO" id="GO:0005789">
    <property type="term" value="C:endoplasmic reticulum membrane"/>
    <property type="evidence" value="ECO:0007669"/>
    <property type="project" value="UniProtKB-SubCell"/>
</dbReference>
<comment type="domain">
    <text evidence="19">Consists of three domains; the N-terminal catalytic domain, the editing domain and the C-terminal C-Ala domain. The editing domain removes incorrectly charged amino acids, while the C-Ala domain, along with tRNA(Ala), serves as a bridge to cooperatively bring together the editing and aminoacylation centers thus stimulating deacylation of misacylated tRNAs.</text>
</comment>
<keyword evidence="6 19" id="KW-0436">Ligase</keyword>
<dbReference type="EMBL" id="SCEB01214706">
    <property type="protein sequence ID" value="RXM33656.1"/>
    <property type="molecule type" value="Genomic_DNA"/>
</dbReference>
<dbReference type="SMART" id="SM00863">
    <property type="entry name" value="tRNA_SAD"/>
    <property type="match status" value="1"/>
</dbReference>
<feature type="domain" description="Alanyl-transfer RNA synthetases family profile" evidence="23">
    <location>
        <begin position="842"/>
        <end position="1586"/>
    </location>
</feature>
<reference evidence="24 25" key="1">
    <citation type="submission" date="2019-01" db="EMBL/GenBank/DDBJ databases">
        <title>Draft Genome and Complete Hox-Cluster Characterization of the Sterlet Sturgeon (Acipenser ruthenus).</title>
        <authorList>
            <person name="Wei Q."/>
        </authorList>
    </citation>
    <scope>NUCLEOTIDE SEQUENCE [LARGE SCALE GENOMIC DNA]</scope>
    <source>
        <strain evidence="24">WHYD16114868_AA</strain>
        <tissue evidence="24">Blood</tissue>
    </source>
</reference>
<dbReference type="InterPro" id="IPR018162">
    <property type="entry name" value="Ala-tRNA-ligase_IIc_anticod-bd"/>
</dbReference>
<keyword evidence="9 19" id="KW-0547">Nucleotide-binding</keyword>
<dbReference type="InterPro" id="IPR007794">
    <property type="entry name" value="Rib_rcpt_KP"/>
</dbReference>
<dbReference type="EC" id="6.1.1.7" evidence="3"/>
<dbReference type="GO" id="GO:0005524">
    <property type="term" value="F:ATP binding"/>
    <property type="evidence" value="ECO:0007669"/>
    <property type="project" value="UniProtKB-UniRule"/>
</dbReference>
<feature type="region of interest" description="Disordered" evidence="21">
    <location>
        <begin position="183"/>
        <end position="229"/>
    </location>
</feature>
<dbReference type="InterPro" id="IPR018163">
    <property type="entry name" value="Thr/Ala-tRNA-synth_IIc_edit"/>
</dbReference>
<keyword evidence="5 19" id="KW-0820">tRNA-binding</keyword>
<keyword evidence="13 19" id="KW-0694">RNA-binding</keyword>
<keyword evidence="17 19" id="KW-0030">Aminoacyl-tRNA synthetase</keyword>
<keyword evidence="11 19" id="KW-0862">Zinc</keyword>
<dbReference type="PROSITE" id="PS50860">
    <property type="entry name" value="AA_TRNA_LIGASE_II_ALA"/>
    <property type="match status" value="1"/>
</dbReference>
<dbReference type="GO" id="GO:0008270">
    <property type="term" value="F:zinc ion binding"/>
    <property type="evidence" value="ECO:0007669"/>
    <property type="project" value="UniProtKB-UniRule"/>
</dbReference>
<evidence type="ECO:0000259" key="23">
    <source>
        <dbReference type="PROSITE" id="PS50860"/>
    </source>
</evidence>
<dbReference type="SUPFAM" id="SSF101353">
    <property type="entry name" value="Putative anticodon-binding domain of alanyl-tRNA synthetase (AlaRS)"/>
    <property type="match status" value="1"/>
</dbReference>
<keyword evidence="14 19" id="KW-0648">Protein biosynthesis</keyword>
<feature type="coiled-coil region" evidence="20">
    <location>
        <begin position="648"/>
        <end position="787"/>
    </location>
</feature>
<dbReference type="PRINTS" id="PR00980">
    <property type="entry name" value="TRNASYNTHALA"/>
</dbReference>
<comment type="catalytic activity">
    <reaction evidence="18 19">
        <text>tRNA(Ala) + L-alanine + ATP = L-alanyl-tRNA(Ala) + AMP + diphosphate</text>
        <dbReference type="Rhea" id="RHEA:12540"/>
        <dbReference type="Rhea" id="RHEA-COMP:9657"/>
        <dbReference type="Rhea" id="RHEA-COMP:9923"/>
        <dbReference type="ChEBI" id="CHEBI:30616"/>
        <dbReference type="ChEBI" id="CHEBI:33019"/>
        <dbReference type="ChEBI" id="CHEBI:57972"/>
        <dbReference type="ChEBI" id="CHEBI:78442"/>
        <dbReference type="ChEBI" id="CHEBI:78497"/>
        <dbReference type="ChEBI" id="CHEBI:456215"/>
        <dbReference type="EC" id="6.1.1.7"/>
    </reaction>
</comment>
<dbReference type="FunFam" id="3.30.930.10:FF:000011">
    <property type="entry name" value="Alanine--tRNA ligase, cytoplasmic"/>
    <property type="match status" value="1"/>
</dbReference>
<dbReference type="PANTHER" id="PTHR11777:SF8">
    <property type="entry name" value="ALANINE--TRNA LIGASE, MITOCHONDRIAL"/>
    <property type="match status" value="1"/>
</dbReference>
<feature type="coiled-coil region" evidence="20">
    <location>
        <begin position="278"/>
        <end position="591"/>
    </location>
</feature>
<dbReference type="InterPro" id="IPR018164">
    <property type="entry name" value="Ala-tRNA-synth_IIc_N"/>
</dbReference>
<evidence type="ECO:0000256" key="16">
    <source>
        <dbReference type="ARBA" id="ARBA00023136"/>
    </source>
</evidence>
<dbReference type="Proteomes" id="UP000289886">
    <property type="component" value="Unassembled WGS sequence"/>
</dbReference>
<evidence type="ECO:0000313" key="25">
    <source>
        <dbReference type="Proteomes" id="UP000289886"/>
    </source>
</evidence>
<keyword evidence="8 19" id="KW-0479">Metal-binding</keyword>
<feature type="binding site" evidence="19">
    <location>
        <position position="1428"/>
    </location>
    <ligand>
        <name>Zn(2+)</name>
        <dbReference type="ChEBI" id="CHEBI:29105"/>
    </ligand>
</feature>
<dbReference type="SUPFAM" id="SSF50447">
    <property type="entry name" value="Translation proteins"/>
    <property type="match status" value="1"/>
</dbReference>
<keyword evidence="7 22" id="KW-0812">Transmembrane</keyword>
<dbReference type="GO" id="GO:0015031">
    <property type="term" value="P:protein transport"/>
    <property type="evidence" value="ECO:0007669"/>
    <property type="project" value="InterPro"/>
</dbReference>
<comment type="caution">
    <text evidence="24">The sequence shown here is derived from an EMBL/GenBank/DDBJ whole genome shotgun (WGS) entry which is preliminary data.</text>
</comment>
<evidence type="ECO:0000256" key="4">
    <source>
        <dbReference type="ARBA" id="ARBA00017959"/>
    </source>
</evidence>
<feature type="compositionally biased region" description="Basic and acidic residues" evidence="21">
    <location>
        <begin position="215"/>
        <end position="226"/>
    </location>
</feature>
<evidence type="ECO:0000256" key="8">
    <source>
        <dbReference type="ARBA" id="ARBA00022723"/>
    </source>
</evidence>
<evidence type="ECO:0000256" key="14">
    <source>
        <dbReference type="ARBA" id="ARBA00022917"/>
    </source>
</evidence>
<proteinExistence type="inferred from homology"/>
<keyword evidence="16 22" id="KW-0472">Membrane</keyword>
<dbReference type="InterPro" id="IPR002318">
    <property type="entry name" value="Ala-tRNA-lgiase_IIc"/>
</dbReference>
<dbReference type="Pfam" id="PF07973">
    <property type="entry name" value="tRNA_SAD"/>
    <property type="match status" value="1"/>
</dbReference>
<accession>A0A444UEP8</accession>
<comment type="similarity">
    <text evidence="2">Belongs to the class-II aminoacyl-tRNA synthetase family. Alax-L subfamily.</text>
</comment>
<comment type="subunit">
    <text evidence="19">Monomer. Interacts with ANKRD16; the interaction is direct.</text>
</comment>
<evidence type="ECO:0000256" key="13">
    <source>
        <dbReference type="ARBA" id="ARBA00022884"/>
    </source>
</evidence>
<keyword evidence="12 19" id="KW-0067">ATP-binding</keyword>
<dbReference type="InterPro" id="IPR045864">
    <property type="entry name" value="aa-tRNA-synth_II/BPL/LPL"/>
</dbReference>
<evidence type="ECO:0000256" key="9">
    <source>
        <dbReference type="ARBA" id="ARBA00022741"/>
    </source>
</evidence>
<keyword evidence="10" id="KW-0256">Endoplasmic reticulum</keyword>
<evidence type="ECO:0000256" key="22">
    <source>
        <dbReference type="SAM" id="Phobius"/>
    </source>
</evidence>
<dbReference type="GO" id="GO:0000049">
    <property type="term" value="F:tRNA binding"/>
    <property type="evidence" value="ECO:0007669"/>
    <property type="project" value="UniProtKB-KW"/>
</dbReference>
<dbReference type="FunFam" id="3.30.980.10:FF:000004">
    <property type="entry name" value="Alanine--tRNA ligase, cytoplasmic"/>
    <property type="match status" value="1"/>
</dbReference>
<feature type="compositionally biased region" description="Basic and acidic residues" evidence="21">
    <location>
        <begin position="63"/>
        <end position="79"/>
    </location>
</feature>
<feature type="region of interest" description="Disordered" evidence="21">
    <location>
        <begin position="37"/>
        <end position="155"/>
    </location>
</feature>
<feature type="compositionally biased region" description="Basic and acidic residues" evidence="21">
    <location>
        <begin position="41"/>
        <end position="56"/>
    </location>
</feature>
<evidence type="ECO:0000256" key="6">
    <source>
        <dbReference type="ARBA" id="ARBA00022598"/>
    </source>
</evidence>
<evidence type="ECO:0000256" key="3">
    <source>
        <dbReference type="ARBA" id="ARBA00013168"/>
    </source>
</evidence>
<comment type="subcellular location">
    <subcellularLocation>
        <location evidence="1">Endoplasmic reticulum membrane</location>
        <topology evidence="1">Single-pass membrane protein</topology>
    </subcellularLocation>
</comment>
<comment type="function">
    <text evidence="19">Catalyzes the attachment of alanine to tRNA(Ala) in a two-step reaction: alanine is first activated by ATP to form Ala-AMP and then transferred to the acceptor end of tRNA(Ala). Also edits incorrectly charged tRNA(Ala) via its editing domain.</text>
</comment>
<dbReference type="SUPFAM" id="SSF55681">
    <property type="entry name" value="Class II aaRS and biotin synthetases"/>
    <property type="match status" value="1"/>
</dbReference>
<evidence type="ECO:0000256" key="12">
    <source>
        <dbReference type="ARBA" id="ARBA00022840"/>
    </source>
</evidence>
<feature type="binding site" evidence="19">
    <location>
        <position position="1432"/>
    </location>
    <ligand>
        <name>Zn(2+)</name>
        <dbReference type="ChEBI" id="CHEBI:29105"/>
    </ligand>
</feature>
<keyword evidence="25" id="KW-1185">Reference proteome</keyword>
<evidence type="ECO:0000256" key="7">
    <source>
        <dbReference type="ARBA" id="ARBA00022692"/>
    </source>
</evidence>
<dbReference type="InterPro" id="IPR012947">
    <property type="entry name" value="tRNA_SAD"/>
</dbReference>
<evidence type="ECO:0000256" key="2">
    <source>
        <dbReference type="ARBA" id="ARBA00008429"/>
    </source>
</evidence>
<dbReference type="NCBIfam" id="TIGR00344">
    <property type="entry name" value="alaS"/>
    <property type="match status" value="1"/>
</dbReference>
<dbReference type="PANTHER" id="PTHR11777">
    <property type="entry name" value="ALANYL-TRNA SYNTHETASE"/>
    <property type="match status" value="1"/>
</dbReference>
<feature type="binding site" evidence="19">
    <location>
        <position position="1543"/>
    </location>
    <ligand>
        <name>Zn(2+)</name>
        <dbReference type="ChEBI" id="CHEBI:29105"/>
    </ligand>
</feature>
<dbReference type="Pfam" id="PF05104">
    <property type="entry name" value="Rib_recp_KP_reg"/>
    <property type="match status" value="1"/>
</dbReference>
<feature type="binding site" evidence="19">
    <location>
        <position position="1547"/>
    </location>
    <ligand>
        <name>Zn(2+)</name>
        <dbReference type="ChEBI" id="CHEBI:29105"/>
    </ligand>
</feature>
<evidence type="ECO:0000256" key="17">
    <source>
        <dbReference type="ARBA" id="ARBA00023146"/>
    </source>
</evidence>
<dbReference type="SUPFAM" id="SSF55186">
    <property type="entry name" value="ThrRS/AlaRS common domain"/>
    <property type="match status" value="1"/>
</dbReference>
<dbReference type="Pfam" id="PF01411">
    <property type="entry name" value="tRNA-synt_2c"/>
    <property type="match status" value="1"/>
</dbReference>
<sequence length="1727" mass="192946">MDIYDPQTLGFMVFGGFMVISAIGIVLVSTFSMKETSYEEALAKQRKEQEKHQPKSEKKKKEKLAEKGKAKKKKEDKPNGKLPESEPAQETVSESEPEVTAVVPEPAVPETPVDAPRQVLQEQPAPSPKDKKKKEKKVAKVEPATSPVVPSHQALVSKPTPMLEAVTKEVPVMAVPPVGALQSVPVAPTKKPEVVASNNDTKQEGASKKKSVSKKKAEPTPPDSHDGPLYLPYKALVSTVSSMAFSEGEAQRLIEILTDKAGIVQDTWHTATQKGDPVTALKRQLEEKEKLLSAEQEDAAAAKNKLRELTKELTAEKTKVASVECKLKEQLASREQEIAALQARMQASYQDHVTETQQLQTKVRTLQEQLENGPNAQLARLQQENSILRDALNQATSQTESKQNAELAKLRQECTKLTKDLSDQSETLQQDEQQKKALEAKVAAFEKQISQLQKRLDEVTEELRKTQSNNTSLLSDLEKAKSELKNLTDLQSKVSSGEAELKSKWEEVESLKTQLSEANAEKVQLEERIRSIETLLEAGQSKESEKDQELQLARAAETEQLQNSLKEKDAQADAEQQLHALQKEMRETLQTLFPQVSVATDQTNWLEEFKQKAQEDLIQQTATTTESPELALQLKEAEECQSTLQAECEQYRSVLAETEGMLKDLQKSVEEEELVWRAKLAESEEQLKKALGRVQDLEEAMENLKLECQSTEQMKVQVSLLEDQLETAASECQNYSEEVSLLKSQLEQTVEKLEHEQTLRQKVPDELDQAQKLASDLQTELDLLRAAEDSVTSDPEDVTQFKTKMAAFFGLSKSSNILLNNVSALRGIRTCAFQTVPGYTEFSSKKVRNVFTDFFKEKYGHRLVPSSPVKPRGDPSLLFVNAGMNQFKPIFLGTADPRSEMTQYRRVVNSQKCVRAGGKHNDLEDVGRDVYHHTFFEMLGNWSFGDYFKEEACLMAWELLTQVYRIPQDRLYVTYFGGDSALGLKSDEESREIWLSMGIESDHVLPFGLKDNFWEMGETGPCGPCTEIHYDHVGGRNAAALVNRDSPEVVEIWNLVFMQYNREADGRLRTLPQHNVDTGMGLERLVTILQGKRSNYDTDLFTPILRAIQESSKGPVYRGLVGEADVGNVDMAYRVLADHIRTLSVCIADGVYPGMSGAELVLRRILRRAVRFSTEVLQAPPGFLAGLVPTVAHILIMDIITDNEVAFLSSLKQGRRVIDRTLQKMEDSRVFPVGVAWSLHRNLGFPLDLLGLMLEEKGVAMDTEGLDKLAMENARHKAQTQQSELGSCVELDVHTLAELQRRGVPTTQDSPKYAYRLGEGGKYVFSPCQSTVLALYCDRSLVTEVEEGRRCAVILNQTCFYAEQGGQAHDQGYFIREGQQDVLFPVENVQTAGGYVLHEVTLAETLRLGDQVQLFVDVPQRLACMVKHTATHILNFALRQVLGDGVEQRGSHVAADRLRFDFSFQGTLIIKQLQDIEQTIKDIIQRNENVYTEEVPLKLAKRIQGLRVMDEVYPDPVRVVCVGVPVDCLVKSQTDQQTSIELCCGTHLLRTGEIKDFVIVSERQLVKGISRIIAVTGEQAKEAREAGHTLAQEVDSLSMRLESGIPTLSEAQRLSKEVGQLIDAVESTAVPQWQRRELQTTLKALQRTANTTIRKQEAKEAAKKVQTLLTKHGNQTLVVDTVDADSISVLMKVANQFCDKSPGVFTMLLSQQHSGKVLCACQVPKVD</sequence>
<feature type="transmembrane region" description="Helical" evidence="22">
    <location>
        <begin position="9"/>
        <end position="31"/>
    </location>
</feature>
<dbReference type="HAMAP" id="MF_00036_B">
    <property type="entry name" value="Ala_tRNA_synth_B"/>
    <property type="match status" value="1"/>
</dbReference>
<evidence type="ECO:0000256" key="19">
    <source>
        <dbReference type="HAMAP-Rule" id="MF_03133"/>
    </source>
</evidence>
<dbReference type="Gene3D" id="3.30.980.10">
    <property type="entry name" value="Threonyl-trna Synthetase, Chain A, domain 2"/>
    <property type="match status" value="1"/>
</dbReference>
<protein>
    <recommendedName>
        <fullName evidence="4">Alanine--tRNA ligase</fullName>
        <ecNumber evidence="3">6.1.1.7</ecNumber>
    </recommendedName>
</protein>
<evidence type="ECO:0000256" key="21">
    <source>
        <dbReference type="SAM" id="MobiDB-lite"/>
    </source>
</evidence>
<gene>
    <name evidence="19" type="primary">AARS</name>
    <name evidence="24" type="ORF">EOD39_5282</name>
</gene>
<evidence type="ECO:0000256" key="20">
    <source>
        <dbReference type="SAM" id="Coils"/>
    </source>
</evidence>
<dbReference type="InterPro" id="IPR050058">
    <property type="entry name" value="Ala-tRNA_ligase"/>
</dbReference>